<name>A0A9E7JAX1_9LILI</name>
<evidence type="ECO:0000313" key="1">
    <source>
        <dbReference type="EMBL" id="URD74354.1"/>
    </source>
</evidence>
<keyword evidence="2" id="KW-1185">Reference proteome</keyword>
<proteinExistence type="predicted"/>
<dbReference type="EMBL" id="CP097502">
    <property type="protein sequence ID" value="URD74354.1"/>
    <property type="molecule type" value="Genomic_DNA"/>
</dbReference>
<accession>A0A9E7JAX1</accession>
<dbReference type="AlphaFoldDB" id="A0A9E7JAX1"/>
<protein>
    <submittedName>
        <fullName evidence="1">Uncharacterized protein</fullName>
    </submittedName>
</protein>
<evidence type="ECO:0000313" key="2">
    <source>
        <dbReference type="Proteomes" id="UP001055439"/>
    </source>
</evidence>
<dbReference type="Proteomes" id="UP001055439">
    <property type="component" value="Chromosome 1"/>
</dbReference>
<reference evidence="1" key="1">
    <citation type="submission" date="2022-05" db="EMBL/GenBank/DDBJ databases">
        <title>The Musa troglodytarum L. genome provides insights into the mechanism of non-climacteric behaviour and enrichment of carotenoids.</title>
        <authorList>
            <person name="Wang J."/>
        </authorList>
    </citation>
    <scope>NUCLEOTIDE SEQUENCE</scope>
    <source>
        <tissue evidence="1">Leaf</tissue>
    </source>
</reference>
<organism evidence="1 2">
    <name type="scientific">Musa troglodytarum</name>
    <name type="common">fe'i banana</name>
    <dbReference type="NCBI Taxonomy" id="320322"/>
    <lineage>
        <taxon>Eukaryota</taxon>
        <taxon>Viridiplantae</taxon>
        <taxon>Streptophyta</taxon>
        <taxon>Embryophyta</taxon>
        <taxon>Tracheophyta</taxon>
        <taxon>Spermatophyta</taxon>
        <taxon>Magnoliopsida</taxon>
        <taxon>Liliopsida</taxon>
        <taxon>Zingiberales</taxon>
        <taxon>Musaceae</taxon>
        <taxon>Musa</taxon>
    </lineage>
</organism>
<gene>
    <name evidence="1" type="ORF">MUK42_33955</name>
</gene>
<sequence>MGFRLANLELANGFPASSPFPSEARLRVLRVFFAIEISDSLELYSLQLFESFASPVQSRLFRNYWNIRIKPIVSGNSTWLI</sequence>